<dbReference type="AlphaFoldDB" id="A0A327RVS8"/>
<dbReference type="EMBL" id="QLLR01000044">
    <property type="protein sequence ID" value="RAJ21040.1"/>
    <property type="molecule type" value="Genomic_DNA"/>
</dbReference>
<name>A0A327RVS8_9SPHI</name>
<evidence type="ECO:0000313" key="3">
    <source>
        <dbReference type="Proteomes" id="UP000249754"/>
    </source>
</evidence>
<keyword evidence="1" id="KW-0472">Membrane</keyword>
<dbReference type="OrthoDB" id="742917at2"/>
<accession>A0A327RVS8</accession>
<organism evidence="2 3">
    <name type="scientific">Pedobacter cryoconitis</name>
    <dbReference type="NCBI Taxonomy" id="188932"/>
    <lineage>
        <taxon>Bacteria</taxon>
        <taxon>Pseudomonadati</taxon>
        <taxon>Bacteroidota</taxon>
        <taxon>Sphingobacteriia</taxon>
        <taxon>Sphingobacteriales</taxon>
        <taxon>Sphingobacteriaceae</taxon>
        <taxon>Pedobacter</taxon>
    </lineage>
</organism>
<evidence type="ECO:0000313" key="2">
    <source>
        <dbReference type="EMBL" id="RAJ21040.1"/>
    </source>
</evidence>
<dbReference type="Proteomes" id="UP000249754">
    <property type="component" value="Unassembled WGS sequence"/>
</dbReference>
<reference evidence="2 3" key="1">
    <citation type="submission" date="2018-06" db="EMBL/GenBank/DDBJ databases">
        <title>Genomic Encyclopedia of Archaeal and Bacterial Type Strains, Phase II (KMG-II): from individual species to whole genera.</title>
        <authorList>
            <person name="Goeker M."/>
        </authorList>
    </citation>
    <scope>NUCLEOTIDE SEQUENCE [LARGE SCALE GENOMIC DNA]</scope>
    <source>
        <strain evidence="2 3">DSM 14825</strain>
    </source>
</reference>
<feature type="transmembrane region" description="Helical" evidence="1">
    <location>
        <begin position="66"/>
        <end position="91"/>
    </location>
</feature>
<feature type="transmembrane region" description="Helical" evidence="1">
    <location>
        <begin position="97"/>
        <end position="125"/>
    </location>
</feature>
<gene>
    <name evidence="2" type="ORF">LY11_05038</name>
</gene>
<sequence>MGSSYLPSGVMINCTLMTVTKPQNLGVVRSSKTVVNTKRAAWLNIDDKKVSVSFVCKSPAKFWGGLGAMLVGIAVGIICIAVAVVVVAAIVGTGGVAGVILAGLAASVTGATTAIAGIVAIAGAVSIAIGEYKEKHECDCTLEGGSEWKLPHSKVTFNKKNALLQSSYLKCIKGGMIQPFLSPIVAHKAAAKFSSNNKEEVDQHLKQQAWMGFVSGLSGLGDPLGTGIGVAFAGAEYFEGNDIDTLANEGSTAEKDYQTDLDNGLFDNGVGTLAGAGKGTKEVFKDISLQNRTIISELMQQGATYDQASAFARFGEKTFKGEFSKLGAGLGVGLGVGLAGSVANHYIAKSYKENKLKLIEDTLFNLDTMSKEDRKNTGNVIASNSKK</sequence>
<keyword evidence="1" id="KW-0812">Transmembrane</keyword>
<comment type="caution">
    <text evidence="2">The sequence shown here is derived from an EMBL/GenBank/DDBJ whole genome shotgun (WGS) entry which is preliminary data.</text>
</comment>
<evidence type="ECO:0000256" key="1">
    <source>
        <dbReference type="SAM" id="Phobius"/>
    </source>
</evidence>
<proteinExistence type="predicted"/>
<keyword evidence="1" id="KW-1133">Transmembrane helix</keyword>
<protein>
    <submittedName>
        <fullName evidence="2">Uncharacterized protein DUF4280</fullName>
    </submittedName>
</protein>